<proteinExistence type="predicted"/>
<organism evidence="2 3">
    <name type="scientific">Sphaeroforma arctica JP610</name>
    <dbReference type="NCBI Taxonomy" id="667725"/>
    <lineage>
        <taxon>Eukaryota</taxon>
        <taxon>Ichthyosporea</taxon>
        <taxon>Ichthyophonida</taxon>
        <taxon>Sphaeroforma</taxon>
    </lineage>
</organism>
<sequence length="390" mass="42862">MHVLMNIVDQLKFDKSHTCLVFDCKHTKKIILTVFAWRARTGHHPEALDCLYQIEAQPCSKRSQTEHGPENDGGVNNGQISAPTKSMSGQGEQTMHLKTLALRTAIALKASEVESSAAYDTLKKLSPAAETAEAVCADLLFILVDEYNFTYDQTALPLFKLFVMGGGFANTNVSVSDADVPLHLSDPLLSREVLLMSIVYRLKCLTNKFKSKSKDLLGALDCDDATPSPGTTPNSTTCPTNGQMNGKPRVVHVDYHEVSTHQRDAITPSETVGEDKLSGHSGLVNALTAIAGHTVETSTEEPPLRGNLADWKTVEQQPRWLEIHVAKHQHNYVMRAVTALLGFENVETPSKRNQTSVRIRLDNTAPETDNPVFLYSQGHRVGDGTYKADE</sequence>
<dbReference type="Proteomes" id="UP000054560">
    <property type="component" value="Unassembled WGS sequence"/>
</dbReference>
<feature type="compositionally biased region" description="Polar residues" evidence="1">
    <location>
        <begin position="77"/>
        <end position="89"/>
    </location>
</feature>
<dbReference type="EMBL" id="KQ242015">
    <property type="protein sequence ID" value="KNC81618.1"/>
    <property type="molecule type" value="Genomic_DNA"/>
</dbReference>
<dbReference type="AlphaFoldDB" id="A0A0L0G098"/>
<name>A0A0L0G098_9EUKA</name>
<gene>
    <name evidence="2" type="ORF">SARC_06074</name>
</gene>
<protein>
    <submittedName>
        <fullName evidence="2">Uncharacterized protein</fullName>
    </submittedName>
</protein>
<evidence type="ECO:0000313" key="3">
    <source>
        <dbReference type="Proteomes" id="UP000054560"/>
    </source>
</evidence>
<evidence type="ECO:0000256" key="1">
    <source>
        <dbReference type="SAM" id="MobiDB-lite"/>
    </source>
</evidence>
<reference evidence="2 3" key="1">
    <citation type="submission" date="2011-02" db="EMBL/GenBank/DDBJ databases">
        <title>The Genome Sequence of Sphaeroforma arctica JP610.</title>
        <authorList>
            <consortium name="The Broad Institute Genome Sequencing Platform"/>
            <person name="Russ C."/>
            <person name="Cuomo C."/>
            <person name="Young S.K."/>
            <person name="Zeng Q."/>
            <person name="Gargeya S."/>
            <person name="Alvarado L."/>
            <person name="Berlin A."/>
            <person name="Chapman S.B."/>
            <person name="Chen Z."/>
            <person name="Freedman E."/>
            <person name="Gellesch M."/>
            <person name="Goldberg J."/>
            <person name="Griggs A."/>
            <person name="Gujja S."/>
            <person name="Heilman E."/>
            <person name="Heiman D."/>
            <person name="Howarth C."/>
            <person name="Mehta T."/>
            <person name="Neiman D."/>
            <person name="Pearson M."/>
            <person name="Roberts A."/>
            <person name="Saif S."/>
            <person name="Shea T."/>
            <person name="Shenoy N."/>
            <person name="Sisk P."/>
            <person name="Stolte C."/>
            <person name="Sykes S."/>
            <person name="White J."/>
            <person name="Yandava C."/>
            <person name="Burger G."/>
            <person name="Gray M.W."/>
            <person name="Holland P.W.H."/>
            <person name="King N."/>
            <person name="Lang F.B.F."/>
            <person name="Roger A.J."/>
            <person name="Ruiz-Trillo I."/>
            <person name="Haas B."/>
            <person name="Nusbaum C."/>
            <person name="Birren B."/>
        </authorList>
    </citation>
    <scope>NUCLEOTIDE SEQUENCE [LARGE SCALE GENOMIC DNA]</scope>
    <source>
        <strain evidence="2 3">JP610</strain>
    </source>
</reference>
<keyword evidence="3" id="KW-1185">Reference proteome</keyword>
<feature type="compositionally biased region" description="Basic and acidic residues" evidence="1">
    <location>
        <begin position="380"/>
        <end position="390"/>
    </location>
</feature>
<dbReference type="RefSeq" id="XP_014155520.1">
    <property type="nucleotide sequence ID" value="XM_014300045.1"/>
</dbReference>
<evidence type="ECO:0000313" key="2">
    <source>
        <dbReference type="EMBL" id="KNC81618.1"/>
    </source>
</evidence>
<feature type="region of interest" description="Disordered" evidence="1">
    <location>
        <begin position="368"/>
        <end position="390"/>
    </location>
</feature>
<feature type="region of interest" description="Disordered" evidence="1">
    <location>
        <begin position="61"/>
        <end position="89"/>
    </location>
</feature>
<dbReference type="GeneID" id="25906578"/>
<accession>A0A0L0G098</accession>